<feature type="compositionally biased region" description="Basic residues" evidence="4">
    <location>
        <begin position="47"/>
        <end position="60"/>
    </location>
</feature>
<feature type="compositionally biased region" description="Polar residues" evidence="4">
    <location>
        <begin position="63"/>
        <end position="78"/>
    </location>
</feature>
<feature type="region of interest" description="Disordered" evidence="4">
    <location>
        <begin position="1"/>
        <end position="96"/>
    </location>
</feature>
<protein>
    <recommendedName>
        <fullName evidence="7">DUF1740-domain-containing protein</fullName>
    </recommendedName>
</protein>
<dbReference type="Pfam" id="PF08424">
    <property type="entry name" value="NRDE-2"/>
    <property type="match status" value="1"/>
</dbReference>
<keyword evidence="6" id="KW-1185">Reference proteome</keyword>
<sequence>MDLDDSEGKKFVPKFTSFKPKAQSSLEHFERHKDRGTTNQEKEWSKHRNRRYKQRSKKHSKDGQQQPGTDSHASTEQNVLPRETGAPRSEERGDLYLVDRKGDAHNVTYGTIHRYNVPLYHRVGRGRVLGLPPNYSIDRVSKDEAALVVRSDAWHRDGDGKSKSILADIKTPGNRLLHVRRETHSEIYETPRDFIPFRADGSRKRKSEVIPSDDNSSDTDKIAYRSIEGKAKPNEDLPSDLEAASETGDGGIIDLEGDAKQRNIELSKQVEDSPTDIDAWIQLIEHQDVLIGRVTAGARQLTSAEERSLADIKLSLYGKALKNNGSHPSKDRLLLGLMEEGSKVWDSVLLSEKWRSTLRSNPGHITLWVKYLNFRQTEFLEFTFERCRAVFLDCMKLNASGRDSRDKATIHTYLFLRMTTFMREAGFVELAVGLWQAVLEFILFRPPEFDRNNDVDGALSSFMEFWESEVARVGEGGAKGWNHGDNAVLEPSSGTLDIQINPPLLFESWLESEKVHEHFARFPARSLDEVDDDPYRVVLYADIKDLLPFFWTLRWSNILLQGFLCFCQLPPLPSLEISDTPRLWSGDSFLRNELIGLPDTTLAKWFEPTSLGAPASAVSPASFPIDNFIHSLDSFFNVEGSWFASFKLWNELASSGSTSTYPDWVRRVLRLLVDAIPADDDLAEYTLALEFACSSKDGKKYAKSLLKKRSSNLRLYNEYALIECRSGNCTAADHVWVTTFSLSSSLPDPKKLEYAAIWRTWLWEALDSRDMQKAIGLLLSIPQYTVDLKSISKISDGRTLSPAEFLKIQKFLSESQERALTDLNFRAFIAFTECLAILLYLAHSSDLDSAIGVFKAASERLHKLPRGTATNFLPFINELSHQARSKFLYHHVITTKTYKPSQIRALLMESIDLFPYNTIFLALFAWNESRFRIDERVRDVLQDILSNNKRAGQTHRQPVPVTSHLFSIYSELHRPAVSGSTRHSVRAAFERAIGDLSTRLETSNSARSNLSIWKLYVLFELSVSDFRRAKEVFYRGMRACPWSKGLIMLAFSHLRRSAGQIIGKDGKRERSQDDGMDFAELRHIYYVLLEKELRIHVDIEDELEKADMVVEREKNEAPGPIYLPDDDDTNVDLR</sequence>
<feature type="compositionally biased region" description="Basic and acidic residues" evidence="4">
    <location>
        <begin position="27"/>
        <end position="46"/>
    </location>
</feature>
<evidence type="ECO:0000256" key="3">
    <source>
        <dbReference type="ARBA" id="ARBA00023242"/>
    </source>
</evidence>
<evidence type="ECO:0000256" key="2">
    <source>
        <dbReference type="ARBA" id="ARBA00009265"/>
    </source>
</evidence>
<organism evidence="5 6">
    <name type="scientific">Elaphomyces granulatus</name>
    <dbReference type="NCBI Taxonomy" id="519963"/>
    <lineage>
        <taxon>Eukaryota</taxon>
        <taxon>Fungi</taxon>
        <taxon>Dikarya</taxon>
        <taxon>Ascomycota</taxon>
        <taxon>Pezizomycotina</taxon>
        <taxon>Eurotiomycetes</taxon>
        <taxon>Eurotiomycetidae</taxon>
        <taxon>Eurotiales</taxon>
        <taxon>Elaphomycetaceae</taxon>
        <taxon>Elaphomyces</taxon>
    </lineage>
</organism>
<proteinExistence type="inferred from homology"/>
<dbReference type="GO" id="GO:1902369">
    <property type="term" value="P:negative regulation of RNA catabolic process"/>
    <property type="evidence" value="ECO:0007669"/>
    <property type="project" value="TreeGrafter"/>
</dbReference>
<comment type="similarity">
    <text evidence="2">Belongs to the NRDE2 family.</text>
</comment>
<evidence type="ECO:0000313" key="6">
    <source>
        <dbReference type="Proteomes" id="UP000243515"/>
    </source>
</evidence>
<gene>
    <name evidence="5" type="ORF">Egran_03472</name>
</gene>
<comment type="subcellular location">
    <subcellularLocation>
        <location evidence="1">Nucleus</location>
    </subcellularLocation>
</comment>
<name>A0A232LXE2_9EURO</name>
<evidence type="ECO:0000256" key="1">
    <source>
        <dbReference type="ARBA" id="ARBA00004123"/>
    </source>
</evidence>
<dbReference type="InterPro" id="IPR013633">
    <property type="entry name" value="NRDE-2"/>
</dbReference>
<dbReference type="OrthoDB" id="297219at2759"/>
<dbReference type="Proteomes" id="UP000243515">
    <property type="component" value="Unassembled WGS sequence"/>
</dbReference>
<reference evidence="5 6" key="1">
    <citation type="journal article" date="2015" name="Environ. Microbiol.">
        <title>Metagenome sequence of Elaphomyces granulatus from sporocarp tissue reveals Ascomycota ectomycorrhizal fingerprints of genome expansion and a Proteobacteria-rich microbiome.</title>
        <authorList>
            <person name="Quandt C.A."/>
            <person name="Kohler A."/>
            <person name="Hesse C.N."/>
            <person name="Sharpton T.J."/>
            <person name="Martin F."/>
            <person name="Spatafora J.W."/>
        </authorList>
    </citation>
    <scope>NUCLEOTIDE SEQUENCE [LARGE SCALE GENOMIC DNA]</scope>
    <source>
        <strain evidence="5 6">OSC145934</strain>
    </source>
</reference>
<feature type="region of interest" description="Disordered" evidence="4">
    <location>
        <begin position="227"/>
        <end position="254"/>
    </location>
</feature>
<evidence type="ECO:0000313" key="5">
    <source>
        <dbReference type="EMBL" id="OXV08766.1"/>
    </source>
</evidence>
<dbReference type="PANTHER" id="PTHR13471:SF0">
    <property type="entry name" value="NUCLEAR EXOSOME REGULATOR NRDE2"/>
    <property type="match status" value="1"/>
</dbReference>
<evidence type="ECO:0008006" key="7">
    <source>
        <dbReference type="Google" id="ProtNLM"/>
    </source>
</evidence>
<dbReference type="EMBL" id="NPHW01003907">
    <property type="protein sequence ID" value="OXV08766.1"/>
    <property type="molecule type" value="Genomic_DNA"/>
</dbReference>
<dbReference type="PANTHER" id="PTHR13471">
    <property type="entry name" value="TETRATRICOPEPTIDE-LIKE HELICAL"/>
    <property type="match status" value="1"/>
</dbReference>
<feature type="compositionally biased region" description="Basic and acidic residues" evidence="4">
    <location>
        <begin position="1"/>
        <end position="10"/>
    </location>
</feature>
<comment type="caution">
    <text evidence="5">The sequence shown here is derived from an EMBL/GenBank/DDBJ whole genome shotgun (WGS) entry which is preliminary data.</text>
</comment>
<dbReference type="GO" id="GO:0071013">
    <property type="term" value="C:catalytic step 2 spliceosome"/>
    <property type="evidence" value="ECO:0007669"/>
    <property type="project" value="TreeGrafter"/>
</dbReference>
<keyword evidence="3" id="KW-0539">Nucleus</keyword>
<dbReference type="AlphaFoldDB" id="A0A232LXE2"/>
<accession>A0A232LXE2</accession>
<dbReference type="GO" id="GO:0031048">
    <property type="term" value="P:regulatory ncRNA-mediated heterochromatin formation"/>
    <property type="evidence" value="ECO:0007669"/>
    <property type="project" value="TreeGrafter"/>
</dbReference>
<evidence type="ECO:0000256" key="4">
    <source>
        <dbReference type="SAM" id="MobiDB-lite"/>
    </source>
</evidence>